<feature type="region of interest" description="Disordered" evidence="12">
    <location>
        <begin position="608"/>
        <end position="640"/>
    </location>
</feature>
<gene>
    <name evidence="18 19 20 21" type="primary">LOC103501477</name>
    <name evidence="16" type="synonym">103501477</name>
</gene>
<keyword evidence="2" id="KW-0597">Phosphoprotein</keyword>
<dbReference type="InterPro" id="IPR032675">
    <property type="entry name" value="LRR_dom_sf"/>
</dbReference>
<evidence type="ECO:0000256" key="12">
    <source>
        <dbReference type="SAM" id="MobiDB-lite"/>
    </source>
</evidence>
<keyword evidence="7 11" id="KW-0547">Nucleotide-binding</keyword>
<dbReference type="GO" id="GO:0004672">
    <property type="term" value="F:protein kinase activity"/>
    <property type="evidence" value="ECO:0007669"/>
    <property type="project" value="InterPro"/>
</dbReference>
<dbReference type="Gene3D" id="3.30.200.20">
    <property type="entry name" value="Phosphorylase Kinase, domain 1"/>
    <property type="match status" value="1"/>
</dbReference>
<dbReference type="InterPro" id="IPR011009">
    <property type="entry name" value="Kinase-like_dom_sf"/>
</dbReference>
<name>A0A1S3CKF1_CUCME</name>
<dbReference type="FunFam" id="3.30.200.20:FF:000307">
    <property type="entry name" value="pollen receptor-like kinase 1"/>
    <property type="match status" value="1"/>
</dbReference>
<dbReference type="CDD" id="cd14066">
    <property type="entry name" value="STKc_IRAK"/>
    <property type="match status" value="1"/>
</dbReference>
<keyword evidence="18 19" id="KW-0808">Transferase</keyword>
<dbReference type="InterPro" id="IPR017441">
    <property type="entry name" value="Protein_kinase_ATP_BS"/>
</dbReference>
<keyword evidence="6" id="KW-0677">Repeat</keyword>
<dbReference type="Pfam" id="PF08263">
    <property type="entry name" value="LRRNT_2"/>
    <property type="match status" value="1"/>
</dbReference>
<dbReference type="SUPFAM" id="SSF52058">
    <property type="entry name" value="L domain-like"/>
    <property type="match status" value="1"/>
</dbReference>
<dbReference type="InterPro" id="IPR001245">
    <property type="entry name" value="Ser-Thr/Tyr_kinase_cat_dom"/>
</dbReference>
<keyword evidence="8 11" id="KW-0067">ATP-binding</keyword>
<evidence type="ECO:0000256" key="11">
    <source>
        <dbReference type="PROSITE-ProRule" id="PRU10141"/>
    </source>
</evidence>
<reference evidence="18 19" key="2">
    <citation type="submission" date="2025-04" db="UniProtKB">
        <authorList>
            <consortium name="RefSeq"/>
        </authorList>
    </citation>
    <scope>IDENTIFICATION</scope>
</reference>
<dbReference type="AlphaFoldDB" id="A0A1S3CKF1"/>
<dbReference type="KEGG" id="cmo:103501477"/>
<dbReference type="RefSeq" id="XP_008463277.1">
    <property type="nucleotide sequence ID" value="XM_008465055.2"/>
</dbReference>
<dbReference type="Pfam" id="PF00560">
    <property type="entry name" value="LRR_1"/>
    <property type="match status" value="4"/>
</dbReference>
<evidence type="ECO:0000256" key="4">
    <source>
        <dbReference type="ARBA" id="ARBA00022692"/>
    </source>
</evidence>
<dbReference type="PROSITE" id="PS00107">
    <property type="entry name" value="PROTEIN_KINASE_ATP"/>
    <property type="match status" value="1"/>
</dbReference>
<dbReference type="SUPFAM" id="SSF56112">
    <property type="entry name" value="Protein kinase-like (PK-like)"/>
    <property type="match status" value="1"/>
</dbReference>
<comment type="subcellular location">
    <subcellularLocation>
        <location evidence="1">Membrane</location>
    </subcellularLocation>
</comment>
<evidence type="ECO:0000256" key="13">
    <source>
        <dbReference type="SAM" id="Phobius"/>
    </source>
</evidence>
<evidence type="ECO:0000313" key="20">
    <source>
        <dbReference type="RefSeq" id="XP_008463282.1"/>
    </source>
</evidence>
<evidence type="ECO:0000256" key="8">
    <source>
        <dbReference type="ARBA" id="ARBA00022840"/>
    </source>
</evidence>
<dbReference type="PROSITE" id="PS50011">
    <property type="entry name" value="PROTEIN_KINASE_DOM"/>
    <property type="match status" value="1"/>
</dbReference>
<keyword evidence="18 19" id="KW-0675">Receptor</keyword>
<dbReference type="Gene3D" id="1.10.510.10">
    <property type="entry name" value="Transferase(Phosphotransferase) domain 1"/>
    <property type="match status" value="1"/>
</dbReference>
<dbReference type="SMR" id="A0A1S3CKF1"/>
<dbReference type="RefSeq" id="XP_008463283.1">
    <property type="nucleotide sequence ID" value="XM_008465061.2"/>
</dbReference>
<feature type="transmembrane region" description="Helical" evidence="13">
    <location>
        <begin position="254"/>
        <end position="278"/>
    </location>
</feature>
<proteinExistence type="predicted"/>
<dbReference type="RefSeq" id="XP_008463279.1">
    <property type="nucleotide sequence ID" value="XM_008465057.2"/>
</dbReference>
<evidence type="ECO:0000313" key="17">
    <source>
        <dbReference type="Proteomes" id="UP001652600"/>
    </source>
</evidence>
<dbReference type="Proteomes" id="UP001652600">
    <property type="component" value="Chromosome 8"/>
</dbReference>
<dbReference type="FunFam" id="1.10.510.10:FF:000095">
    <property type="entry name" value="protein STRUBBELIG-RECEPTOR FAMILY 8"/>
    <property type="match status" value="1"/>
</dbReference>
<dbReference type="InterPro" id="IPR050994">
    <property type="entry name" value="At_inactive_RLKs"/>
</dbReference>
<keyword evidence="3" id="KW-0433">Leucine-rich repeat</keyword>
<dbReference type="GO" id="GO:0005524">
    <property type="term" value="F:ATP binding"/>
    <property type="evidence" value="ECO:0007669"/>
    <property type="project" value="UniProtKB-UniRule"/>
</dbReference>
<evidence type="ECO:0000259" key="15">
    <source>
        <dbReference type="PROSITE" id="PS50011"/>
    </source>
</evidence>
<keyword evidence="17" id="KW-1185">Reference proteome</keyword>
<evidence type="ECO:0000256" key="10">
    <source>
        <dbReference type="ARBA" id="ARBA00023136"/>
    </source>
</evidence>
<evidence type="ECO:0000256" key="6">
    <source>
        <dbReference type="ARBA" id="ARBA00022737"/>
    </source>
</evidence>
<dbReference type="Gramene" id="MELO3C025233.2.1">
    <property type="protein sequence ID" value="MELO3C025233.2.1"/>
    <property type="gene ID" value="MELO3C025233.2"/>
</dbReference>
<feature type="region of interest" description="Disordered" evidence="12">
    <location>
        <begin position="287"/>
        <end position="310"/>
    </location>
</feature>
<dbReference type="eggNOG" id="ENOG502QT13">
    <property type="taxonomic scope" value="Eukaryota"/>
</dbReference>
<evidence type="ECO:0000256" key="1">
    <source>
        <dbReference type="ARBA" id="ARBA00004370"/>
    </source>
</evidence>
<keyword evidence="18 19" id="KW-0418">Kinase</keyword>
<evidence type="ECO:0000256" key="5">
    <source>
        <dbReference type="ARBA" id="ARBA00022729"/>
    </source>
</evidence>
<dbReference type="PANTHER" id="PTHR48010:SF64">
    <property type="entry name" value="PROTEIN KINASE DOMAIN-CONTAINING PROTEIN"/>
    <property type="match status" value="1"/>
</dbReference>
<feature type="binding site" evidence="11">
    <location>
        <position position="372"/>
    </location>
    <ligand>
        <name>ATP</name>
        <dbReference type="ChEBI" id="CHEBI:30616"/>
    </ligand>
</feature>
<accession>A0A1S3CKF1</accession>
<dbReference type="FunFam" id="3.80.10.10:FF:000234">
    <property type="entry name" value="Probable inactive receptor kinase RLK902"/>
    <property type="match status" value="1"/>
</dbReference>
<dbReference type="Gene3D" id="3.80.10.10">
    <property type="entry name" value="Ribonuclease Inhibitor"/>
    <property type="match status" value="2"/>
</dbReference>
<keyword evidence="9 13" id="KW-1133">Transmembrane helix</keyword>
<evidence type="ECO:0000256" key="14">
    <source>
        <dbReference type="SAM" id="SignalP"/>
    </source>
</evidence>
<dbReference type="PANTHER" id="PTHR48010">
    <property type="entry name" value="OS05G0588300 PROTEIN"/>
    <property type="match status" value="1"/>
</dbReference>
<dbReference type="InterPro" id="IPR013210">
    <property type="entry name" value="LRR_N_plant-typ"/>
</dbReference>
<feature type="chain" id="PRO_5010813684" evidence="14">
    <location>
        <begin position="25"/>
        <end position="640"/>
    </location>
</feature>
<dbReference type="EnsemblPlants" id="MELO3C025233.2.1">
    <property type="protein sequence ID" value="MELO3C025233.2.1"/>
    <property type="gene ID" value="MELO3C025233.2"/>
</dbReference>
<organism evidence="17 20">
    <name type="scientific">Cucumis melo</name>
    <name type="common">Muskmelon</name>
    <dbReference type="NCBI Taxonomy" id="3656"/>
    <lineage>
        <taxon>Eukaryota</taxon>
        <taxon>Viridiplantae</taxon>
        <taxon>Streptophyta</taxon>
        <taxon>Embryophyta</taxon>
        <taxon>Tracheophyta</taxon>
        <taxon>Spermatophyta</taxon>
        <taxon>Magnoliopsida</taxon>
        <taxon>eudicotyledons</taxon>
        <taxon>Gunneridae</taxon>
        <taxon>Pentapetalae</taxon>
        <taxon>rosids</taxon>
        <taxon>fabids</taxon>
        <taxon>Cucurbitales</taxon>
        <taxon>Cucurbitaceae</taxon>
        <taxon>Benincaseae</taxon>
        <taxon>Cucumis</taxon>
    </lineage>
</organism>
<protein>
    <submittedName>
        <fullName evidence="18 19">Probable inactive receptor kinase At5g58300</fullName>
    </submittedName>
</protein>
<feature type="signal peptide" evidence="14">
    <location>
        <begin position="1"/>
        <end position="24"/>
    </location>
</feature>
<evidence type="ECO:0000313" key="21">
    <source>
        <dbReference type="RefSeq" id="XP_008463283.1"/>
    </source>
</evidence>
<evidence type="ECO:0000256" key="3">
    <source>
        <dbReference type="ARBA" id="ARBA00022614"/>
    </source>
</evidence>
<dbReference type="GeneID" id="103501477"/>
<evidence type="ECO:0000313" key="19">
    <source>
        <dbReference type="RefSeq" id="XP_008463279.1"/>
    </source>
</evidence>
<feature type="domain" description="Protein kinase" evidence="15">
    <location>
        <begin position="335"/>
        <end position="613"/>
    </location>
</feature>
<evidence type="ECO:0000313" key="18">
    <source>
        <dbReference type="RefSeq" id="XP_008463277.1"/>
    </source>
</evidence>
<evidence type="ECO:0000313" key="16">
    <source>
        <dbReference type="EnsemblPlants" id="MELO3C025233.2.1"/>
    </source>
</evidence>
<evidence type="ECO:0000256" key="2">
    <source>
        <dbReference type="ARBA" id="ARBA00022553"/>
    </source>
</evidence>
<dbReference type="GO" id="GO:0016020">
    <property type="term" value="C:membrane"/>
    <property type="evidence" value="ECO:0007669"/>
    <property type="project" value="UniProtKB-SubCell"/>
</dbReference>
<dbReference type="InterPro" id="IPR001611">
    <property type="entry name" value="Leu-rich_rpt"/>
</dbReference>
<evidence type="ECO:0000256" key="9">
    <source>
        <dbReference type="ARBA" id="ARBA00022989"/>
    </source>
</evidence>
<feature type="compositionally biased region" description="Acidic residues" evidence="12">
    <location>
        <begin position="625"/>
        <end position="640"/>
    </location>
</feature>
<keyword evidence="5 14" id="KW-0732">Signal</keyword>
<sequence length="640" mass="69417">MRLQSLLAASSLLLLIYFLSFIAADLNSDQKALLDFISTVPHGRKINWDPSTPVCTTWVGITCTSDLSNVLALRLPAIGLYGPIPANTLGKLDALRTLSLRSNNLNGNLPSDVLSLPTLKFLYLQHNNFSGKVPSSLSPSLTFLDLSFNSLTGNIPKSVQNLTHLTGLNVQNNSLNGSIPDIGHLRLKQLNLSYNELSGPIPASLQSFPTSSFEGNSLLCGSPLKNCSVGAPLPSPSPASFPPPKKKSEKKINIGAIVAIGLGGAAVLFLLVLLIVVCCMKKKDGESSAADVKGKGKRTEQPKEDFGSGVQEPEKNRLVFFEGCSYNFDLEDLLRASAEVLGKGSYGTTYKAILEEGVTVVVKRLKEVVAGKKEFDQQMEIVGRMGQHPNVVPLRAYYYSKDEKLLVYDYAVAGSFSALLRGSREGGRAPPDWETRLKVSLGCAKGLAHIHSASGGKFIHGNIKSSNILLTQDPNGCISDFGLTPLMNSPAIPSRSVGYRAPEVIETRKSTQKSDVYSFGVVLLEMLTGKAPSQSPGRDDVIDLPRWVQSVVREEWTSEVFDVELMKYQNIEEELVQMLQIAMACVSRVPDMRPTMDEVVRMIEEIRSLHSGTRPSSEDNKAGEGDGDGDGDDDLNTQTM</sequence>
<reference evidence="16" key="1">
    <citation type="submission" date="2023-03" db="UniProtKB">
        <authorList>
            <consortium name="EnsemblPlants"/>
        </authorList>
    </citation>
    <scope>IDENTIFICATION</scope>
</reference>
<dbReference type="Pfam" id="PF07714">
    <property type="entry name" value="PK_Tyr_Ser-Thr"/>
    <property type="match status" value="1"/>
</dbReference>
<keyword evidence="10 13" id="KW-0472">Membrane</keyword>
<dbReference type="InterPro" id="IPR000719">
    <property type="entry name" value="Prot_kinase_dom"/>
</dbReference>
<dbReference type="OrthoDB" id="69842at2759"/>
<keyword evidence="4 13" id="KW-0812">Transmembrane</keyword>
<evidence type="ECO:0000256" key="7">
    <source>
        <dbReference type="ARBA" id="ARBA00022741"/>
    </source>
</evidence>
<dbReference type="RefSeq" id="XP_008463282.1">
    <property type="nucleotide sequence ID" value="XM_008465060.2"/>
</dbReference>